<dbReference type="Gene3D" id="3.50.50.60">
    <property type="entry name" value="FAD/NAD(P)-binding domain"/>
    <property type="match status" value="1"/>
</dbReference>
<feature type="domain" description="Amine oxidase" evidence="1">
    <location>
        <begin position="102"/>
        <end position="605"/>
    </location>
</feature>
<sequence length="632" mass="70008">MSDQPPKGISSHILKDARSPSSAPLLNFLLHYTREREEKGRYSDRISHLDAVEVINKGLKPGDPLPDESKELEQQLLALVRDGPGKVPIPSGTSVTIVGAGVSGLCAGYELKKAGFDVTILEASSRVGGRVVTFRDPIFAPGLHAEGGAMRIPGNHFLLRTYIERFSIDNLLDFNMENKFIYLSEYKGGTRLKYSDFNTKLGKQEPELLKLFPSLKDCEKGKTVDELFEHAVRHVVEAFCKSYNEHEGDESDKIKAAYYTITEKYDKYTLRSYLQEVAHWSPDAIKLYDLGNAHVVFENGFIESFKDAFLSSNTEGAKTGMQQLQGGMDLVPKAFISPDRGKYSLIDNIIFGARVTHITDLAPSSAPGIDKPPQIEVEYETTSSRKLTIKSDSLILAIPNTALRAITKSRPFATAQEQAIRDVRYVEVTKVLLQYKARWWEEIFQENGLGHDGGVVSDLPIRYTVFPVSESNSQFKSSNRGAIMAAYTFEQDATILGAMSPERQVRIAAENLHTIFPEAKSLELLEAGTSQVFPSDELAGGSAFCYFGPGQKKQYLEAMCESDWKYPENSSLGKPRVFFAGEQASYTHGWIQGAMEAGLRCVQQVYASATDLVVTVKDEKKGQGGEEALVAE</sequence>
<dbReference type="PANTHER" id="PTHR10742">
    <property type="entry name" value="FLAVIN MONOAMINE OXIDASE"/>
    <property type="match status" value="1"/>
</dbReference>
<comment type="caution">
    <text evidence="2">The sequence shown here is derived from an EMBL/GenBank/DDBJ whole genome shotgun (WGS) entry which is preliminary data.</text>
</comment>
<keyword evidence="3" id="KW-1185">Reference proteome</keyword>
<protein>
    <submittedName>
        <fullName evidence="2">L-amino-acid oxidase</fullName>
    </submittedName>
</protein>
<name>A0AAN6W190_9PEZI</name>
<dbReference type="InterPro" id="IPR050281">
    <property type="entry name" value="Flavin_monoamine_oxidase"/>
</dbReference>
<dbReference type="Gene3D" id="1.10.405.10">
    <property type="entry name" value="Guanine Nucleotide Dissociation Inhibitor, domain 1"/>
    <property type="match status" value="1"/>
</dbReference>
<proteinExistence type="predicted"/>
<organism evidence="2 3">
    <name type="scientific">Triangularia setosa</name>
    <dbReference type="NCBI Taxonomy" id="2587417"/>
    <lineage>
        <taxon>Eukaryota</taxon>
        <taxon>Fungi</taxon>
        <taxon>Dikarya</taxon>
        <taxon>Ascomycota</taxon>
        <taxon>Pezizomycotina</taxon>
        <taxon>Sordariomycetes</taxon>
        <taxon>Sordariomycetidae</taxon>
        <taxon>Sordariales</taxon>
        <taxon>Podosporaceae</taxon>
        <taxon>Triangularia</taxon>
    </lineage>
</organism>
<dbReference type="AlphaFoldDB" id="A0AAN6W190"/>
<dbReference type="GO" id="GO:0009063">
    <property type="term" value="P:amino acid catabolic process"/>
    <property type="evidence" value="ECO:0007669"/>
    <property type="project" value="TreeGrafter"/>
</dbReference>
<evidence type="ECO:0000313" key="2">
    <source>
        <dbReference type="EMBL" id="KAK4173261.1"/>
    </source>
</evidence>
<reference evidence="2" key="1">
    <citation type="journal article" date="2023" name="Mol. Phylogenet. Evol.">
        <title>Genome-scale phylogeny and comparative genomics of the fungal order Sordariales.</title>
        <authorList>
            <person name="Hensen N."/>
            <person name="Bonometti L."/>
            <person name="Westerberg I."/>
            <person name="Brannstrom I.O."/>
            <person name="Guillou S."/>
            <person name="Cros-Aarteil S."/>
            <person name="Calhoun S."/>
            <person name="Haridas S."/>
            <person name="Kuo A."/>
            <person name="Mondo S."/>
            <person name="Pangilinan J."/>
            <person name="Riley R."/>
            <person name="LaButti K."/>
            <person name="Andreopoulos B."/>
            <person name="Lipzen A."/>
            <person name="Chen C."/>
            <person name="Yan M."/>
            <person name="Daum C."/>
            <person name="Ng V."/>
            <person name="Clum A."/>
            <person name="Steindorff A."/>
            <person name="Ohm R.A."/>
            <person name="Martin F."/>
            <person name="Silar P."/>
            <person name="Natvig D.O."/>
            <person name="Lalanne C."/>
            <person name="Gautier V."/>
            <person name="Ament-Velasquez S.L."/>
            <person name="Kruys A."/>
            <person name="Hutchinson M.I."/>
            <person name="Powell A.J."/>
            <person name="Barry K."/>
            <person name="Miller A.N."/>
            <person name="Grigoriev I.V."/>
            <person name="Debuchy R."/>
            <person name="Gladieux P."/>
            <person name="Hiltunen Thoren M."/>
            <person name="Johannesson H."/>
        </authorList>
    </citation>
    <scope>NUCLEOTIDE SEQUENCE</scope>
    <source>
        <strain evidence="2">CBS 892.96</strain>
    </source>
</reference>
<dbReference type="SUPFAM" id="SSF51905">
    <property type="entry name" value="FAD/NAD(P)-binding domain"/>
    <property type="match status" value="1"/>
</dbReference>
<evidence type="ECO:0000313" key="3">
    <source>
        <dbReference type="Proteomes" id="UP001302321"/>
    </source>
</evidence>
<dbReference type="Proteomes" id="UP001302321">
    <property type="component" value="Unassembled WGS sequence"/>
</dbReference>
<evidence type="ECO:0000259" key="1">
    <source>
        <dbReference type="Pfam" id="PF01593"/>
    </source>
</evidence>
<reference evidence="2" key="2">
    <citation type="submission" date="2023-05" db="EMBL/GenBank/DDBJ databases">
        <authorList>
            <consortium name="Lawrence Berkeley National Laboratory"/>
            <person name="Steindorff A."/>
            <person name="Hensen N."/>
            <person name="Bonometti L."/>
            <person name="Westerberg I."/>
            <person name="Brannstrom I.O."/>
            <person name="Guillou S."/>
            <person name="Cros-Aarteil S."/>
            <person name="Calhoun S."/>
            <person name="Haridas S."/>
            <person name="Kuo A."/>
            <person name="Mondo S."/>
            <person name="Pangilinan J."/>
            <person name="Riley R."/>
            <person name="Labutti K."/>
            <person name="Andreopoulos B."/>
            <person name="Lipzen A."/>
            <person name="Chen C."/>
            <person name="Yanf M."/>
            <person name="Daum C."/>
            <person name="Ng V."/>
            <person name="Clum A."/>
            <person name="Ohm R."/>
            <person name="Martin F."/>
            <person name="Silar P."/>
            <person name="Natvig D."/>
            <person name="Lalanne C."/>
            <person name="Gautier V."/>
            <person name="Ament-Velasquez S.L."/>
            <person name="Kruys A."/>
            <person name="Hutchinson M.I."/>
            <person name="Powell A.J."/>
            <person name="Barry K."/>
            <person name="Miller A.N."/>
            <person name="Grigoriev I.V."/>
            <person name="Debuchy R."/>
            <person name="Gladieux P."/>
            <person name="Thoren M.H."/>
            <person name="Johannesson H."/>
        </authorList>
    </citation>
    <scope>NUCLEOTIDE SEQUENCE</scope>
    <source>
        <strain evidence="2">CBS 892.96</strain>
    </source>
</reference>
<dbReference type="InterPro" id="IPR002937">
    <property type="entry name" value="Amino_oxidase"/>
</dbReference>
<dbReference type="EMBL" id="MU866357">
    <property type="protein sequence ID" value="KAK4173261.1"/>
    <property type="molecule type" value="Genomic_DNA"/>
</dbReference>
<accession>A0AAN6W190</accession>
<dbReference type="GO" id="GO:0001716">
    <property type="term" value="F:L-amino-acid oxidase activity"/>
    <property type="evidence" value="ECO:0007669"/>
    <property type="project" value="TreeGrafter"/>
</dbReference>
<dbReference type="InterPro" id="IPR036188">
    <property type="entry name" value="FAD/NAD-bd_sf"/>
</dbReference>
<dbReference type="Gene3D" id="3.90.660.10">
    <property type="match status" value="1"/>
</dbReference>
<dbReference type="Gene3D" id="1.10.10.1620">
    <property type="match status" value="1"/>
</dbReference>
<dbReference type="Pfam" id="PF01593">
    <property type="entry name" value="Amino_oxidase"/>
    <property type="match status" value="1"/>
</dbReference>
<dbReference type="SUPFAM" id="SSF54373">
    <property type="entry name" value="FAD-linked reductases, C-terminal domain"/>
    <property type="match status" value="1"/>
</dbReference>
<gene>
    <name evidence="2" type="ORF">QBC36DRAFT_60267</name>
</gene>
<dbReference type="PANTHER" id="PTHR10742:SF342">
    <property type="entry name" value="AMINE OXIDASE"/>
    <property type="match status" value="1"/>
</dbReference>